<feature type="domain" description="ABC transmembrane type-1" evidence="9">
    <location>
        <begin position="39"/>
        <end position="132"/>
    </location>
</feature>
<keyword evidence="6 8" id="KW-1133">Transmembrane helix</keyword>
<evidence type="ECO:0000256" key="6">
    <source>
        <dbReference type="ARBA" id="ARBA00022989"/>
    </source>
</evidence>
<dbReference type="PANTHER" id="PTHR43357:SF4">
    <property type="entry name" value="INNER MEMBRANE ABC TRANSPORTER PERMEASE PROTEIN YDCV"/>
    <property type="match status" value="1"/>
</dbReference>
<dbReference type="SUPFAM" id="SSF161098">
    <property type="entry name" value="MetI-like"/>
    <property type="match status" value="1"/>
</dbReference>
<evidence type="ECO:0000256" key="1">
    <source>
        <dbReference type="ARBA" id="ARBA00004429"/>
    </source>
</evidence>
<keyword evidence="5 8" id="KW-0812">Transmembrane</keyword>
<gene>
    <name evidence="10" type="ORF">J4G43_012505</name>
</gene>
<keyword evidence="2" id="KW-0813">Transport</keyword>
<accession>A0A9X9YBY3</accession>
<feature type="transmembrane region" description="Helical" evidence="8">
    <location>
        <begin position="88"/>
        <end position="107"/>
    </location>
</feature>
<proteinExistence type="predicted"/>
<keyword evidence="7 8" id="KW-0472">Membrane</keyword>
<evidence type="ECO:0000256" key="8">
    <source>
        <dbReference type="SAM" id="Phobius"/>
    </source>
</evidence>
<dbReference type="GO" id="GO:0055085">
    <property type="term" value="P:transmembrane transport"/>
    <property type="evidence" value="ECO:0007669"/>
    <property type="project" value="InterPro"/>
</dbReference>
<evidence type="ECO:0000256" key="5">
    <source>
        <dbReference type="ARBA" id="ARBA00022692"/>
    </source>
</evidence>
<dbReference type="Gene3D" id="1.10.3720.10">
    <property type="entry name" value="MetI-like"/>
    <property type="match status" value="1"/>
</dbReference>
<reference evidence="10 11" key="1">
    <citation type="journal article" date="2022" name="Int. J. Syst. Evol. Microbiol.">
        <title>Strains of Bradyrhizobium barranii sp. nov. associated with legumes native to Canada are symbionts of soybeans and belong to different subspecies (subsp. barranii subsp. nov. and subsp. apii subsp. nov.) and symbiovars (sv. glycinearum and sv. septentrionale).</title>
        <authorList>
            <person name="Bromfield E.S.P."/>
            <person name="Cloutier S."/>
            <person name="Wasai-Hara S."/>
            <person name="Minamisawa K."/>
        </authorList>
    </citation>
    <scope>NUCLEOTIDE SEQUENCE [LARGE SCALE GENOMIC DNA]</scope>
    <source>
        <strain evidence="10 11">144S4</strain>
    </source>
</reference>
<evidence type="ECO:0000313" key="11">
    <source>
        <dbReference type="Proteomes" id="UP000664702"/>
    </source>
</evidence>
<comment type="subcellular location">
    <subcellularLocation>
        <location evidence="1">Cell inner membrane</location>
        <topology evidence="1">Multi-pass membrane protein</topology>
    </subcellularLocation>
</comment>
<sequence length="143" mass="16035">MSVFSGGLLCCLTRFRSTARSGRCCWPISRLGRRFRCAPFDLEECSRVHGASWLQTMRRIVLALAWPSFAVGWVLVFFGIMRELSASVLLYSVGSEVLSVVLLKLWANGNAEQVSVIGLIMMVLVIVFRWVQLKFISSRIGGM</sequence>
<organism evidence="10 11">
    <name type="scientific">Bradyrhizobium barranii subsp. barranii</name>
    <dbReference type="NCBI Taxonomy" id="2823807"/>
    <lineage>
        <taxon>Bacteria</taxon>
        <taxon>Pseudomonadati</taxon>
        <taxon>Pseudomonadota</taxon>
        <taxon>Alphaproteobacteria</taxon>
        <taxon>Hyphomicrobiales</taxon>
        <taxon>Nitrobacteraceae</taxon>
        <taxon>Bradyrhizobium</taxon>
        <taxon>Bradyrhizobium barranii</taxon>
    </lineage>
</organism>
<evidence type="ECO:0000256" key="7">
    <source>
        <dbReference type="ARBA" id="ARBA00023136"/>
    </source>
</evidence>
<name>A0A9X9YBY3_9BRAD</name>
<keyword evidence="4" id="KW-0997">Cell inner membrane</keyword>
<evidence type="ECO:0000256" key="4">
    <source>
        <dbReference type="ARBA" id="ARBA00022519"/>
    </source>
</evidence>
<dbReference type="EMBL" id="CP086136">
    <property type="protein sequence ID" value="UEM17427.1"/>
    <property type="molecule type" value="Genomic_DNA"/>
</dbReference>
<dbReference type="KEGG" id="bban:J4G43_012505"/>
<evidence type="ECO:0000256" key="2">
    <source>
        <dbReference type="ARBA" id="ARBA00022448"/>
    </source>
</evidence>
<dbReference type="CDD" id="cd06261">
    <property type="entry name" value="TM_PBP2"/>
    <property type="match status" value="1"/>
</dbReference>
<keyword evidence="3" id="KW-1003">Cell membrane</keyword>
<dbReference type="GO" id="GO:0005886">
    <property type="term" value="C:plasma membrane"/>
    <property type="evidence" value="ECO:0007669"/>
    <property type="project" value="UniProtKB-SubCell"/>
</dbReference>
<dbReference type="PANTHER" id="PTHR43357">
    <property type="entry name" value="INNER MEMBRANE ABC TRANSPORTER PERMEASE PROTEIN YDCV"/>
    <property type="match status" value="1"/>
</dbReference>
<dbReference type="Pfam" id="PF00528">
    <property type="entry name" value="BPD_transp_1"/>
    <property type="match status" value="1"/>
</dbReference>
<dbReference type="AlphaFoldDB" id="A0A9X9YBY3"/>
<evidence type="ECO:0000259" key="9">
    <source>
        <dbReference type="Pfam" id="PF00528"/>
    </source>
</evidence>
<evidence type="ECO:0000313" key="10">
    <source>
        <dbReference type="EMBL" id="UEM17427.1"/>
    </source>
</evidence>
<dbReference type="Proteomes" id="UP000664702">
    <property type="component" value="Chromosome"/>
</dbReference>
<dbReference type="InterPro" id="IPR035906">
    <property type="entry name" value="MetI-like_sf"/>
</dbReference>
<evidence type="ECO:0000256" key="3">
    <source>
        <dbReference type="ARBA" id="ARBA00022475"/>
    </source>
</evidence>
<dbReference type="InterPro" id="IPR000515">
    <property type="entry name" value="MetI-like"/>
</dbReference>
<feature type="transmembrane region" description="Helical" evidence="8">
    <location>
        <begin position="113"/>
        <end position="131"/>
    </location>
</feature>
<protein>
    <submittedName>
        <fullName evidence="10">ABC transporter permease subunit</fullName>
    </submittedName>
</protein>
<feature type="transmembrane region" description="Helical" evidence="8">
    <location>
        <begin position="60"/>
        <end position="81"/>
    </location>
</feature>